<dbReference type="InterPro" id="IPR041209">
    <property type="entry name" value="P115_Arm_rpt"/>
</dbReference>
<dbReference type="GO" id="GO:0012507">
    <property type="term" value="C:ER to Golgi transport vesicle membrane"/>
    <property type="evidence" value="ECO:0007669"/>
    <property type="project" value="TreeGrafter"/>
</dbReference>
<dbReference type="GO" id="GO:0005795">
    <property type="term" value="C:Golgi stack"/>
    <property type="evidence" value="ECO:0007669"/>
    <property type="project" value="TreeGrafter"/>
</dbReference>
<dbReference type="FunFam" id="1.25.10.10:FF:000394">
    <property type="entry name" value="general vesicular transport factor p115"/>
    <property type="match status" value="1"/>
</dbReference>
<keyword evidence="14" id="KW-1185">Reference proteome</keyword>
<evidence type="ECO:0000313" key="13">
    <source>
        <dbReference type="EnsemblMetazoa" id="G1608.6:cds"/>
    </source>
</evidence>
<dbReference type="SUPFAM" id="SSF48371">
    <property type="entry name" value="ARM repeat"/>
    <property type="match status" value="1"/>
</dbReference>
<evidence type="ECO:0000259" key="11">
    <source>
        <dbReference type="Pfam" id="PF04869"/>
    </source>
</evidence>
<keyword evidence="7 9" id="KW-0175">Coiled coil</keyword>
<dbReference type="OMA" id="GQETFCN"/>
<dbReference type="Pfam" id="PF04869">
    <property type="entry name" value="Uso1_p115_head"/>
    <property type="match status" value="1"/>
</dbReference>
<dbReference type="Proteomes" id="UP000005408">
    <property type="component" value="Unassembled WGS sequence"/>
</dbReference>
<dbReference type="GO" id="GO:0048280">
    <property type="term" value="P:vesicle fusion with Golgi apparatus"/>
    <property type="evidence" value="ECO:0007669"/>
    <property type="project" value="InterPro"/>
</dbReference>
<dbReference type="OrthoDB" id="198977at2759"/>
<protein>
    <recommendedName>
        <fullName evidence="15">General vesicular transport factor p115</fullName>
    </recommendedName>
</protein>
<sequence length="944" mass="105970">MDYFRKYLSTPQGTAGQPTGVETVERLVDRVQSSTLLDDRRDAVRALKAMSKKFRLEVGTQAMDVLVQTLETDRSDSEITGYALDALCNVLSNEPLDDDDESNMPANLPGDLGAQFTEIFTKKHENVSLLLSLLEEYDFHVRWPTVKLLTILLTNKGKDLQEAILVSPMGVSKLMDLLSDSREIIRNDALLLLTQLTKGNTNLQKIVAFENAFERLLDIVRDEGNSDGGIVVEDCLLLLTTLLKNNSSNQNFFRESSYIQRLTPYFDLDSQHTHSQAGWSAQKVTNLHLMLQLVRCLVSPNTPQQQVTACQRTMFQCGLLKQLCTILMASGVPADVLTETINTVAEVIRGNLQNQEYFASVMAPSNPPRPAIVVLLMSMVNEKQPFPLRCAVLYCFQSFLYKNEVGQSQIVTTLLPTSSDANQITAGQLLCGGLFSADSLSNWFAAVAMLHAIQDNGTQKEQLLRVQLATSIGSPPVSLLQQCCNILAQGGRFQTRVGLLQLLCAWMIDSPITVAHFLANTANVPYLITQVSASDSDENESIVQGLCAFLLGITVLYNDEQNETFNKSSLRQIIEKRIGLETFTEKLSQVPKNESYTKAAKKPHVSYKQSSEVTFDYEFTRIFKALEVDALDAVSTDAGRKENKAKLANLQQHELVVNQYKDIIQEQDQRLNDLQQQFLELQSKHSMSGEEIRQLKDQVQQLKDQNSLLKVQKGAQSNPAADARKDEEIRSLQDQLEKMRLDNANKDSAIEKLKTDVTVLEARVVNSSEEDKENIVPSESEILQNTISRLQSDLQELRTSAAEKDNEISRLSVQNNEAEGQIQSLKQRLESNAETQADPAQLAKLMEEKMTLQERVKKSNEENLKLLDKFNKMEEEKNSVVSEKEGVLEELDTLKKEQEDLLVLLADQDTKIANYKKLLKENNIPVEDDDDDEDDDLDDDLDDD</sequence>
<evidence type="ECO:0000313" key="14">
    <source>
        <dbReference type="Proteomes" id="UP000005408"/>
    </source>
</evidence>
<dbReference type="InterPro" id="IPR024095">
    <property type="entry name" value="Vesicle_P115"/>
</dbReference>
<evidence type="ECO:0000256" key="9">
    <source>
        <dbReference type="SAM" id="Coils"/>
    </source>
</evidence>
<dbReference type="PANTHER" id="PTHR10013:SF0">
    <property type="entry name" value="GENERAL VESICULAR TRANSPORT FACTOR P115"/>
    <property type="match status" value="1"/>
</dbReference>
<proteinExistence type="predicted"/>
<feature type="domain" description="Uso1/p115-like vesicle tethering protein C-terminal" evidence="12">
    <location>
        <begin position="802"/>
        <end position="940"/>
    </location>
</feature>
<dbReference type="EnsemblMetazoa" id="G1608.3">
    <property type="protein sequence ID" value="G1608.3:cds"/>
    <property type="gene ID" value="G1608"/>
</dbReference>
<keyword evidence="8" id="KW-0472">Membrane</keyword>
<keyword evidence="6" id="KW-0333">Golgi apparatus</keyword>
<feature type="region of interest" description="Disordered" evidence="10">
    <location>
        <begin position="921"/>
        <end position="944"/>
    </location>
</feature>
<comment type="subcellular location">
    <subcellularLocation>
        <location evidence="2">Cytoplasm</location>
    </subcellularLocation>
    <subcellularLocation>
        <location evidence="1">Endomembrane system</location>
        <topology evidence="1">Peripheral membrane protein</topology>
    </subcellularLocation>
    <subcellularLocation>
        <location evidence="3">Golgi apparatus</location>
    </subcellularLocation>
</comment>
<feature type="compositionally biased region" description="Acidic residues" evidence="10">
    <location>
        <begin position="926"/>
        <end position="944"/>
    </location>
</feature>
<feature type="domain" description="Vesicle tethering protein Uso1/P115-like head" evidence="11">
    <location>
        <begin position="351"/>
        <end position="627"/>
    </location>
</feature>
<name>A0A8W8IZE3_MAGGI</name>
<dbReference type="InterPro" id="IPR016024">
    <property type="entry name" value="ARM-type_fold"/>
</dbReference>
<evidence type="ECO:0000256" key="5">
    <source>
        <dbReference type="ARBA" id="ARBA00022737"/>
    </source>
</evidence>
<dbReference type="GO" id="GO:0048211">
    <property type="term" value="P:Golgi vesicle docking"/>
    <property type="evidence" value="ECO:0007669"/>
    <property type="project" value="TreeGrafter"/>
</dbReference>
<evidence type="ECO:0000256" key="4">
    <source>
        <dbReference type="ARBA" id="ARBA00022490"/>
    </source>
</evidence>
<evidence type="ECO:0000256" key="6">
    <source>
        <dbReference type="ARBA" id="ARBA00023034"/>
    </source>
</evidence>
<keyword evidence="4" id="KW-0963">Cytoplasm</keyword>
<evidence type="ECO:0008006" key="15">
    <source>
        <dbReference type="Google" id="ProtNLM"/>
    </source>
</evidence>
<evidence type="ECO:0000256" key="3">
    <source>
        <dbReference type="ARBA" id="ARBA00004555"/>
    </source>
</evidence>
<evidence type="ECO:0000256" key="8">
    <source>
        <dbReference type="ARBA" id="ARBA00023136"/>
    </source>
</evidence>
<dbReference type="GO" id="GO:0045056">
    <property type="term" value="P:transcytosis"/>
    <property type="evidence" value="ECO:0007669"/>
    <property type="project" value="TreeGrafter"/>
</dbReference>
<dbReference type="PANTHER" id="PTHR10013">
    <property type="entry name" value="GENERAL VESICULAR TRANSPORT FACTOR P115"/>
    <property type="match status" value="1"/>
</dbReference>
<feature type="coiled-coil region" evidence="9">
    <location>
        <begin position="650"/>
        <end position="908"/>
    </location>
</feature>
<dbReference type="GO" id="GO:0006888">
    <property type="term" value="P:endoplasmic reticulum to Golgi vesicle-mediated transport"/>
    <property type="evidence" value="ECO:0007669"/>
    <property type="project" value="TreeGrafter"/>
</dbReference>
<evidence type="ECO:0000256" key="7">
    <source>
        <dbReference type="ARBA" id="ARBA00023054"/>
    </source>
</evidence>
<evidence type="ECO:0000256" key="2">
    <source>
        <dbReference type="ARBA" id="ARBA00004496"/>
    </source>
</evidence>
<organism evidence="13 14">
    <name type="scientific">Magallana gigas</name>
    <name type="common">Pacific oyster</name>
    <name type="synonym">Crassostrea gigas</name>
    <dbReference type="NCBI Taxonomy" id="29159"/>
    <lineage>
        <taxon>Eukaryota</taxon>
        <taxon>Metazoa</taxon>
        <taxon>Spiralia</taxon>
        <taxon>Lophotrochozoa</taxon>
        <taxon>Mollusca</taxon>
        <taxon>Bivalvia</taxon>
        <taxon>Autobranchia</taxon>
        <taxon>Pteriomorphia</taxon>
        <taxon>Ostreida</taxon>
        <taxon>Ostreoidea</taxon>
        <taxon>Ostreidae</taxon>
        <taxon>Magallana</taxon>
    </lineage>
</organism>
<dbReference type="InterPro" id="IPR006955">
    <property type="entry name" value="Uso1_p115_C"/>
</dbReference>
<dbReference type="InterPro" id="IPR006953">
    <property type="entry name" value="Vesicle_Uso1_P115_head"/>
</dbReference>
<evidence type="ECO:0000256" key="10">
    <source>
        <dbReference type="SAM" id="MobiDB-lite"/>
    </source>
</evidence>
<dbReference type="EnsemblMetazoa" id="G1608.6">
    <property type="protein sequence ID" value="G1608.6:cds"/>
    <property type="gene ID" value="G1608"/>
</dbReference>
<evidence type="ECO:0000256" key="1">
    <source>
        <dbReference type="ARBA" id="ARBA00004184"/>
    </source>
</evidence>
<dbReference type="GO" id="GO:0005783">
    <property type="term" value="C:endoplasmic reticulum"/>
    <property type="evidence" value="ECO:0007669"/>
    <property type="project" value="TreeGrafter"/>
</dbReference>
<dbReference type="Pfam" id="PF18770">
    <property type="entry name" value="Arm_vescicular"/>
    <property type="match status" value="1"/>
</dbReference>
<dbReference type="AlphaFoldDB" id="A0A8W8IZE3"/>
<dbReference type="InterPro" id="IPR011989">
    <property type="entry name" value="ARM-like"/>
</dbReference>
<dbReference type="GO" id="GO:0006886">
    <property type="term" value="P:intracellular protein transport"/>
    <property type="evidence" value="ECO:0007669"/>
    <property type="project" value="InterPro"/>
</dbReference>
<dbReference type="Pfam" id="PF04871">
    <property type="entry name" value="Uso1_p115_C"/>
    <property type="match status" value="1"/>
</dbReference>
<evidence type="ECO:0000259" key="12">
    <source>
        <dbReference type="Pfam" id="PF04871"/>
    </source>
</evidence>
<accession>A0A8W8IZE3</accession>
<dbReference type="Gene3D" id="1.25.10.10">
    <property type="entry name" value="Leucine-rich Repeat Variant"/>
    <property type="match status" value="1"/>
</dbReference>
<reference evidence="13" key="1">
    <citation type="submission" date="2022-08" db="UniProtKB">
        <authorList>
            <consortium name="EnsemblMetazoa"/>
        </authorList>
    </citation>
    <scope>IDENTIFICATION</scope>
    <source>
        <strain evidence="13">05x7-T-G4-1.051#20</strain>
    </source>
</reference>
<keyword evidence="5" id="KW-0677">Repeat</keyword>
<dbReference type="GO" id="GO:0000139">
    <property type="term" value="C:Golgi membrane"/>
    <property type="evidence" value="ECO:0007669"/>
    <property type="project" value="InterPro"/>
</dbReference>